<gene>
    <name evidence="1" type="ORF">NBR_LOCUS7672</name>
</gene>
<dbReference type="EMBL" id="UYSL01019914">
    <property type="protein sequence ID" value="VDL71261.1"/>
    <property type="molecule type" value="Genomic_DNA"/>
</dbReference>
<proteinExistence type="predicted"/>
<protein>
    <submittedName>
        <fullName evidence="1 3">Uncharacterized protein</fullName>
    </submittedName>
</protein>
<evidence type="ECO:0000313" key="3">
    <source>
        <dbReference type="WBParaSite" id="NBR_0000767101-mRNA-1"/>
    </source>
</evidence>
<organism evidence="3">
    <name type="scientific">Nippostrongylus brasiliensis</name>
    <name type="common">Rat hookworm</name>
    <dbReference type="NCBI Taxonomy" id="27835"/>
    <lineage>
        <taxon>Eukaryota</taxon>
        <taxon>Metazoa</taxon>
        <taxon>Ecdysozoa</taxon>
        <taxon>Nematoda</taxon>
        <taxon>Chromadorea</taxon>
        <taxon>Rhabditida</taxon>
        <taxon>Rhabditina</taxon>
        <taxon>Rhabditomorpha</taxon>
        <taxon>Strongyloidea</taxon>
        <taxon>Heligmosomidae</taxon>
        <taxon>Nippostrongylus</taxon>
    </lineage>
</organism>
<evidence type="ECO:0000313" key="1">
    <source>
        <dbReference type="EMBL" id="VDL71261.1"/>
    </source>
</evidence>
<keyword evidence="2" id="KW-1185">Reference proteome</keyword>
<dbReference type="Proteomes" id="UP000271162">
    <property type="component" value="Unassembled WGS sequence"/>
</dbReference>
<dbReference type="WBParaSite" id="NBR_0000767101-mRNA-1">
    <property type="protein sequence ID" value="NBR_0000767101-mRNA-1"/>
    <property type="gene ID" value="NBR_0000767101"/>
</dbReference>
<evidence type="ECO:0000313" key="2">
    <source>
        <dbReference type="Proteomes" id="UP000271162"/>
    </source>
</evidence>
<name>A0A0N4XXF9_NIPBR</name>
<sequence>MSDARAEKWGRQFVVGIRRKGKSGYSMGERASMAFDESANDLQDFRNITFQLFEAALSGKFPNETRIAQMGEAFQPQIRIGCSVCERSSAYENVDGGWASGGF</sequence>
<accession>A0A0N4XXF9</accession>
<reference evidence="1 2" key="2">
    <citation type="submission" date="2018-11" db="EMBL/GenBank/DDBJ databases">
        <authorList>
            <consortium name="Pathogen Informatics"/>
        </authorList>
    </citation>
    <scope>NUCLEOTIDE SEQUENCE [LARGE SCALE GENOMIC DNA]</scope>
</reference>
<reference evidence="3" key="1">
    <citation type="submission" date="2017-02" db="UniProtKB">
        <authorList>
            <consortium name="WormBaseParasite"/>
        </authorList>
    </citation>
    <scope>IDENTIFICATION</scope>
</reference>
<dbReference type="AlphaFoldDB" id="A0A0N4XXF9"/>